<dbReference type="InterPro" id="IPR001466">
    <property type="entry name" value="Beta-lactam-related"/>
</dbReference>
<dbReference type="RefSeq" id="WP_311349183.1">
    <property type="nucleotide sequence ID" value="NZ_JAVRHR010000001.1"/>
</dbReference>
<evidence type="ECO:0000313" key="2">
    <source>
        <dbReference type="EMBL" id="MDT0605612.1"/>
    </source>
</evidence>
<protein>
    <submittedName>
        <fullName evidence="2">Serine hydrolase domain-containing protein</fullName>
        <ecNumber evidence="2">3.1.1.103</ecNumber>
    </submittedName>
</protein>
<dbReference type="Pfam" id="PF00144">
    <property type="entry name" value="Beta-lactamase"/>
    <property type="match status" value="1"/>
</dbReference>
<dbReference type="PANTHER" id="PTHR43283:SF3">
    <property type="entry name" value="BETA-LACTAMASE FAMILY PROTEIN (AFU_ORTHOLOGUE AFUA_5G07500)"/>
    <property type="match status" value="1"/>
</dbReference>
<sequence>MKLSNTLQVLLVILLLSSCRTEEKEVVAIEKFQFATPEELGMATDSLSKIDEMVMEFVEAKKYPGAVTLIAKNGKIIYESEVGWSDSTKTEPYRKDHLFRMASMTKPIVSVAAMQLVEAGKLNLDDPVGKYIPSFIETEILTDFNPVDTTWTSISSKNSPTVRQLLTQTAGVPYGFMNPSLNGAILAKHSVPDLSTHLPITIKETASKLGDLPLMHEPGTQWMYGLNTDVLGRVVEVASGMELDDYIRENITKPIGIERLDFYFNDSLTPKLAKVFLGGQDGEIVQAPENMGPFYIPNYPTKGAKKYLSGGSGMTGTARDYFLFCQAMLNNGKLGDGEILKPETAQAMHEVQLDTITFPWGSGSFGYGFHVAEGETSRPNGTYSWGGAFSTTFWIDPSNKLVVIQLRQVLQSPHNQEIDGRLEKLVYNALKN</sequence>
<dbReference type="InterPro" id="IPR012338">
    <property type="entry name" value="Beta-lactam/transpept-like"/>
</dbReference>
<reference evidence="2 3" key="1">
    <citation type="submission" date="2023-09" db="EMBL/GenBank/DDBJ databases">
        <authorList>
            <person name="Rey-Velasco X."/>
        </authorList>
    </citation>
    <scope>NUCLEOTIDE SEQUENCE [LARGE SCALE GENOMIC DNA]</scope>
    <source>
        <strain evidence="2 3">F388</strain>
    </source>
</reference>
<dbReference type="Gene3D" id="3.40.710.10">
    <property type="entry name" value="DD-peptidase/beta-lactamase superfamily"/>
    <property type="match status" value="1"/>
</dbReference>
<name>A0ABU3A7R7_9FLAO</name>
<evidence type="ECO:0000259" key="1">
    <source>
        <dbReference type="Pfam" id="PF00144"/>
    </source>
</evidence>
<dbReference type="EMBL" id="JAVRHR010000001">
    <property type="protein sequence ID" value="MDT0605612.1"/>
    <property type="molecule type" value="Genomic_DNA"/>
</dbReference>
<dbReference type="SUPFAM" id="SSF56601">
    <property type="entry name" value="beta-lactamase/transpeptidase-like"/>
    <property type="match status" value="1"/>
</dbReference>
<dbReference type="EC" id="3.1.1.103" evidence="2"/>
<comment type="caution">
    <text evidence="2">The sequence shown here is derived from an EMBL/GenBank/DDBJ whole genome shotgun (WGS) entry which is preliminary data.</text>
</comment>
<dbReference type="Proteomes" id="UP001255246">
    <property type="component" value="Unassembled WGS sequence"/>
</dbReference>
<dbReference type="PROSITE" id="PS51257">
    <property type="entry name" value="PROKAR_LIPOPROTEIN"/>
    <property type="match status" value="1"/>
</dbReference>
<accession>A0ABU3A7R7</accession>
<gene>
    <name evidence="2" type="ORF">RM706_01135</name>
</gene>
<dbReference type="GO" id="GO:0016787">
    <property type="term" value="F:hydrolase activity"/>
    <property type="evidence" value="ECO:0007669"/>
    <property type="project" value="UniProtKB-KW"/>
</dbReference>
<keyword evidence="2" id="KW-0378">Hydrolase</keyword>
<keyword evidence="3" id="KW-1185">Reference proteome</keyword>
<evidence type="ECO:0000313" key="3">
    <source>
        <dbReference type="Proteomes" id="UP001255246"/>
    </source>
</evidence>
<proteinExistence type="predicted"/>
<dbReference type="PANTHER" id="PTHR43283">
    <property type="entry name" value="BETA-LACTAMASE-RELATED"/>
    <property type="match status" value="1"/>
</dbReference>
<feature type="domain" description="Beta-lactamase-related" evidence="1">
    <location>
        <begin position="51"/>
        <end position="424"/>
    </location>
</feature>
<dbReference type="InterPro" id="IPR050789">
    <property type="entry name" value="Diverse_Enzym_Activities"/>
</dbReference>
<organism evidence="2 3">
    <name type="scientific">Croceitalea rosinachiae</name>
    <dbReference type="NCBI Taxonomy" id="3075596"/>
    <lineage>
        <taxon>Bacteria</taxon>
        <taxon>Pseudomonadati</taxon>
        <taxon>Bacteroidota</taxon>
        <taxon>Flavobacteriia</taxon>
        <taxon>Flavobacteriales</taxon>
        <taxon>Flavobacteriaceae</taxon>
        <taxon>Croceitalea</taxon>
    </lineage>
</organism>